<sequence length="515" mass="57305">MSAIHKLEAVKEQLVASCESLATLSMQHQQWQRSVEQMLADVQASLTIPDLSESEPRGQKKLSHSGSMSMPSVHSRKSAALHPLLQSRESVAPQYPAGPLRKLLGEMIAPSEDAATPMAVGELAQRWAASVVSSSYFEFVAGFVILLNMIAIGAEAQMSLEPGQQTDGFWFGGVERIFLAVYCVEAIFRAFAGGWRVLCDPWFIMDLSLVCVGLTALLVIPYGFEGNENLEGFEKVLVVRGLRLLRLARVFRMVHHFKIIWRLVYGLLTAGQTIFSTTVLILLSLFIFACVAVELIAKDVELNNHETTKAIVEHNFAGVGRSMMTLMQFVTLDGLAEFYYPLILLKPWLVLYFLPILVFVSIGLLNLVTAALVENAMDNAEARADEERLRLKRRVRGALPALLDIFRELDKDASGLITHEEVDEVPIDILPPRVLDSVYVDNMRDIFDLLDVNGAGVLTQMEFVEGLLNLCLLDMPMWTMQQMKLLKLMHEQIGNLGLALEVVSVRLAKSDVVCM</sequence>
<evidence type="ECO:0000256" key="2">
    <source>
        <dbReference type="ARBA" id="ARBA00022692"/>
    </source>
</evidence>
<name>A0AA36NH43_9DINO</name>
<gene>
    <name evidence="9" type="ORF">EVOR1521_LOCUS24979</name>
</gene>
<accession>A0AA36NH43</accession>
<proteinExistence type="predicted"/>
<dbReference type="InterPro" id="IPR018247">
    <property type="entry name" value="EF_Hand_1_Ca_BS"/>
</dbReference>
<dbReference type="PANTHER" id="PTHR10037">
    <property type="entry name" value="VOLTAGE-GATED CATION CHANNEL CALCIUM AND SODIUM"/>
    <property type="match status" value="1"/>
</dbReference>
<dbReference type="GO" id="GO:0005509">
    <property type="term" value="F:calcium ion binding"/>
    <property type="evidence" value="ECO:0007669"/>
    <property type="project" value="InterPro"/>
</dbReference>
<dbReference type="GO" id="GO:0001518">
    <property type="term" value="C:voltage-gated sodium channel complex"/>
    <property type="evidence" value="ECO:0007669"/>
    <property type="project" value="TreeGrafter"/>
</dbReference>
<feature type="transmembrane region" description="Helical" evidence="7">
    <location>
        <begin position="318"/>
        <end position="340"/>
    </location>
</feature>
<dbReference type="SUPFAM" id="SSF47473">
    <property type="entry name" value="EF-hand"/>
    <property type="match status" value="1"/>
</dbReference>
<reference evidence="9" key="1">
    <citation type="submission" date="2023-08" db="EMBL/GenBank/DDBJ databases">
        <authorList>
            <person name="Chen Y."/>
            <person name="Shah S."/>
            <person name="Dougan E. K."/>
            <person name="Thang M."/>
            <person name="Chan C."/>
        </authorList>
    </citation>
    <scope>NUCLEOTIDE SEQUENCE</scope>
</reference>
<dbReference type="Gene3D" id="1.10.287.70">
    <property type="match status" value="1"/>
</dbReference>
<feature type="transmembrane region" description="Helical" evidence="7">
    <location>
        <begin position="203"/>
        <end position="224"/>
    </location>
</feature>
<evidence type="ECO:0000256" key="5">
    <source>
        <dbReference type="ARBA" id="ARBA00023136"/>
    </source>
</evidence>
<evidence type="ECO:0000256" key="4">
    <source>
        <dbReference type="ARBA" id="ARBA00022989"/>
    </source>
</evidence>
<dbReference type="Pfam" id="PF00520">
    <property type="entry name" value="Ion_trans"/>
    <property type="match status" value="1"/>
</dbReference>
<feature type="transmembrane region" description="Helical" evidence="7">
    <location>
        <begin position="136"/>
        <end position="156"/>
    </location>
</feature>
<protein>
    <recommendedName>
        <fullName evidence="8">EF-hand domain-containing protein</fullName>
    </recommendedName>
</protein>
<evidence type="ECO:0000256" key="1">
    <source>
        <dbReference type="ARBA" id="ARBA00004141"/>
    </source>
</evidence>
<dbReference type="SMART" id="SM00054">
    <property type="entry name" value="EFh"/>
    <property type="match status" value="2"/>
</dbReference>
<dbReference type="Proteomes" id="UP001178507">
    <property type="component" value="Unassembled WGS sequence"/>
</dbReference>
<dbReference type="InterPro" id="IPR005821">
    <property type="entry name" value="Ion_trans_dom"/>
</dbReference>
<dbReference type="SUPFAM" id="SSF81324">
    <property type="entry name" value="Voltage-gated potassium channels"/>
    <property type="match status" value="1"/>
</dbReference>
<evidence type="ECO:0000256" key="7">
    <source>
        <dbReference type="SAM" id="Phobius"/>
    </source>
</evidence>
<dbReference type="AlphaFoldDB" id="A0AA36NH43"/>
<dbReference type="PROSITE" id="PS50222">
    <property type="entry name" value="EF_HAND_2"/>
    <property type="match status" value="2"/>
</dbReference>
<keyword evidence="4 7" id="KW-1133">Transmembrane helix</keyword>
<organism evidence="9 10">
    <name type="scientific">Effrenium voratum</name>
    <dbReference type="NCBI Taxonomy" id="2562239"/>
    <lineage>
        <taxon>Eukaryota</taxon>
        <taxon>Sar</taxon>
        <taxon>Alveolata</taxon>
        <taxon>Dinophyceae</taxon>
        <taxon>Suessiales</taxon>
        <taxon>Symbiodiniaceae</taxon>
        <taxon>Effrenium</taxon>
    </lineage>
</organism>
<dbReference type="GO" id="GO:0005248">
    <property type="term" value="F:voltage-gated sodium channel activity"/>
    <property type="evidence" value="ECO:0007669"/>
    <property type="project" value="TreeGrafter"/>
</dbReference>
<evidence type="ECO:0000313" key="10">
    <source>
        <dbReference type="Proteomes" id="UP001178507"/>
    </source>
</evidence>
<dbReference type="EMBL" id="CAUJNA010003436">
    <property type="protein sequence ID" value="CAJ1401978.1"/>
    <property type="molecule type" value="Genomic_DNA"/>
</dbReference>
<dbReference type="PROSITE" id="PS00018">
    <property type="entry name" value="EF_HAND_1"/>
    <property type="match status" value="1"/>
</dbReference>
<dbReference type="InterPro" id="IPR002048">
    <property type="entry name" value="EF_hand_dom"/>
</dbReference>
<dbReference type="Gene3D" id="1.10.238.10">
    <property type="entry name" value="EF-hand"/>
    <property type="match status" value="1"/>
</dbReference>
<dbReference type="PANTHER" id="PTHR10037:SF62">
    <property type="entry name" value="SODIUM CHANNEL PROTEIN 60E"/>
    <property type="match status" value="1"/>
</dbReference>
<feature type="domain" description="EF-hand" evidence="8">
    <location>
        <begin position="438"/>
        <end position="473"/>
    </location>
</feature>
<dbReference type="Gene3D" id="1.20.120.350">
    <property type="entry name" value="Voltage-gated potassium channels. Chain C"/>
    <property type="match status" value="1"/>
</dbReference>
<dbReference type="InterPro" id="IPR011992">
    <property type="entry name" value="EF-hand-dom_pair"/>
</dbReference>
<feature type="transmembrane region" description="Helical" evidence="7">
    <location>
        <begin position="168"/>
        <end position="191"/>
    </location>
</feature>
<feature type="transmembrane region" description="Helical" evidence="7">
    <location>
        <begin position="274"/>
        <end position="297"/>
    </location>
</feature>
<evidence type="ECO:0000256" key="6">
    <source>
        <dbReference type="SAM" id="MobiDB-lite"/>
    </source>
</evidence>
<keyword evidence="2 7" id="KW-0812">Transmembrane</keyword>
<feature type="region of interest" description="Disordered" evidence="6">
    <location>
        <begin position="49"/>
        <end position="73"/>
    </location>
</feature>
<evidence type="ECO:0000256" key="3">
    <source>
        <dbReference type="ARBA" id="ARBA00022837"/>
    </source>
</evidence>
<evidence type="ECO:0000259" key="8">
    <source>
        <dbReference type="PROSITE" id="PS50222"/>
    </source>
</evidence>
<keyword evidence="3" id="KW-0106">Calcium</keyword>
<keyword evidence="5 7" id="KW-0472">Membrane</keyword>
<feature type="transmembrane region" description="Helical" evidence="7">
    <location>
        <begin position="352"/>
        <end position="373"/>
    </location>
</feature>
<dbReference type="InterPro" id="IPR043203">
    <property type="entry name" value="VGCC_Ca_Na"/>
</dbReference>
<keyword evidence="10" id="KW-1185">Reference proteome</keyword>
<comment type="caution">
    <text evidence="9">The sequence shown here is derived from an EMBL/GenBank/DDBJ whole genome shotgun (WGS) entry which is preliminary data.</text>
</comment>
<comment type="subcellular location">
    <subcellularLocation>
        <location evidence="1">Membrane</location>
        <topology evidence="1">Multi-pass membrane protein</topology>
    </subcellularLocation>
</comment>
<evidence type="ECO:0000313" key="9">
    <source>
        <dbReference type="EMBL" id="CAJ1401978.1"/>
    </source>
</evidence>
<dbReference type="InterPro" id="IPR027359">
    <property type="entry name" value="Volt_channel_dom_sf"/>
</dbReference>
<feature type="domain" description="EF-hand" evidence="8">
    <location>
        <begin position="397"/>
        <end position="432"/>
    </location>
</feature>